<evidence type="ECO:0000313" key="3">
    <source>
        <dbReference type="Proteomes" id="UP001059596"/>
    </source>
</evidence>
<evidence type="ECO:0000259" key="1">
    <source>
        <dbReference type="Pfam" id="PF16013"/>
    </source>
</evidence>
<dbReference type="Proteomes" id="UP001059596">
    <property type="component" value="Unassembled WGS sequence"/>
</dbReference>
<dbReference type="PANTHER" id="PTHR21115:SF0">
    <property type="entry name" value="GH06117P-RELATED"/>
    <property type="match status" value="1"/>
</dbReference>
<sequence>MDKDIFANMSESRNKEDFLIPTVREVQQMLAELLSHGDDITWDLLSANQETILKSKVNELNEVSSERTPGYPLMFSSIWGQRKFTNGQSLTAAFFVMIVDNVTNPKLADQSRSWHLYPVYRCRRCVEDKNIQASSLNCCMVYVTQHATYSNWNEFLNLTTFGPGVMVTPNRGVYKLIDGQNPQDVQQSCDASELSTSLILFTHSVNNLRLASSMINTNNSTKILVDRLK</sequence>
<accession>A0A9Q0BR51</accession>
<comment type="caution">
    <text evidence="2">The sequence shown here is derived from an EMBL/GenBank/DDBJ whole genome shotgun (WGS) entry which is preliminary data.</text>
</comment>
<dbReference type="Pfam" id="PF16013">
    <property type="entry name" value="DUF4781"/>
    <property type="match status" value="1"/>
</dbReference>
<dbReference type="PANTHER" id="PTHR21115">
    <property type="entry name" value="GH06117P-RELATED"/>
    <property type="match status" value="1"/>
</dbReference>
<organism evidence="2 3">
    <name type="scientific">Drosophila gunungcola</name>
    <name type="common">fruit fly</name>
    <dbReference type="NCBI Taxonomy" id="103775"/>
    <lineage>
        <taxon>Eukaryota</taxon>
        <taxon>Metazoa</taxon>
        <taxon>Ecdysozoa</taxon>
        <taxon>Arthropoda</taxon>
        <taxon>Hexapoda</taxon>
        <taxon>Insecta</taxon>
        <taxon>Pterygota</taxon>
        <taxon>Neoptera</taxon>
        <taxon>Endopterygota</taxon>
        <taxon>Diptera</taxon>
        <taxon>Brachycera</taxon>
        <taxon>Muscomorpha</taxon>
        <taxon>Ephydroidea</taxon>
        <taxon>Drosophilidae</taxon>
        <taxon>Drosophila</taxon>
        <taxon>Sophophora</taxon>
    </lineage>
</organism>
<name>A0A9Q0BR51_9MUSC</name>
<protein>
    <recommendedName>
        <fullName evidence="1">DUF4781 domain-containing protein</fullName>
    </recommendedName>
</protein>
<keyword evidence="3" id="KW-1185">Reference proteome</keyword>
<gene>
    <name evidence="2" type="ORF">M5D96_005937</name>
</gene>
<reference evidence="2" key="1">
    <citation type="journal article" date="2023" name="Genome Biol. Evol.">
        <title>Long-read-based Genome Assembly of Drosophila gunungcola Reveals Fewer Chemosensory Genes in Flower-breeding Species.</title>
        <authorList>
            <person name="Negi A."/>
            <person name="Liao B.Y."/>
            <person name="Yeh S.D."/>
        </authorList>
    </citation>
    <scope>NUCLEOTIDE SEQUENCE</scope>
    <source>
        <strain evidence="2">Sukarami</strain>
    </source>
</reference>
<dbReference type="EMBL" id="JAMKOV010000003">
    <property type="protein sequence ID" value="KAI8041672.1"/>
    <property type="molecule type" value="Genomic_DNA"/>
</dbReference>
<proteinExistence type="predicted"/>
<evidence type="ECO:0000313" key="2">
    <source>
        <dbReference type="EMBL" id="KAI8041672.1"/>
    </source>
</evidence>
<feature type="domain" description="DUF4781" evidence="1">
    <location>
        <begin position="118"/>
        <end position="187"/>
    </location>
</feature>
<dbReference type="AlphaFoldDB" id="A0A9Q0BR51"/>
<dbReference type="InterPro" id="IPR031962">
    <property type="entry name" value="DUF4781"/>
</dbReference>